<reference evidence="2" key="1">
    <citation type="journal article" date="2020" name="Genome Biol.">
        <title>Gamete binning: chromosome-level and haplotype-resolved genome assembly enabled by high-throughput single-cell sequencing of gamete genomes.</title>
        <authorList>
            <person name="Campoy J.A."/>
            <person name="Sun H."/>
            <person name="Goel M."/>
            <person name="Jiao W.-B."/>
            <person name="Folz-Donahue K."/>
            <person name="Wang N."/>
            <person name="Rubio M."/>
            <person name="Liu C."/>
            <person name="Kukat C."/>
            <person name="Ruiz D."/>
            <person name="Huettel B."/>
            <person name="Schneeberger K."/>
        </authorList>
    </citation>
    <scope>NUCLEOTIDE SEQUENCE [LARGE SCALE GENOMIC DNA]</scope>
    <source>
        <strain evidence="2">cv. Rojo Pasion</strain>
    </source>
</reference>
<keyword evidence="2" id="KW-1185">Reference proteome</keyword>
<accession>A0A6J5WDI6</accession>
<gene>
    <name evidence="1" type="ORF">ORAREDHAP_LOCUS7965</name>
</gene>
<proteinExistence type="predicted"/>
<feature type="non-terminal residue" evidence="1">
    <location>
        <position position="1"/>
    </location>
</feature>
<protein>
    <submittedName>
        <fullName evidence="1">Uncharacterized protein</fullName>
    </submittedName>
</protein>
<evidence type="ECO:0000313" key="2">
    <source>
        <dbReference type="Proteomes" id="UP000507245"/>
    </source>
</evidence>
<name>A0A6J5WDI6_PRUAR</name>
<dbReference type="Proteomes" id="UP000507245">
    <property type="component" value="Unassembled WGS sequence"/>
</dbReference>
<sequence>ILSNMIQAERFVQQHLSLKVLGFIGGQAADCFKREWECGMQIDVFGCSEVSLGRRAALADT</sequence>
<dbReference type="EMBL" id="CAEKKB010000001">
    <property type="protein sequence ID" value="CAB4296378.1"/>
    <property type="molecule type" value="Genomic_DNA"/>
</dbReference>
<evidence type="ECO:0000313" key="1">
    <source>
        <dbReference type="EMBL" id="CAB4296378.1"/>
    </source>
</evidence>
<dbReference type="AlphaFoldDB" id="A0A6J5WDI6"/>
<organism evidence="1 2">
    <name type="scientific">Prunus armeniaca</name>
    <name type="common">Apricot</name>
    <name type="synonym">Armeniaca vulgaris</name>
    <dbReference type="NCBI Taxonomy" id="36596"/>
    <lineage>
        <taxon>Eukaryota</taxon>
        <taxon>Viridiplantae</taxon>
        <taxon>Streptophyta</taxon>
        <taxon>Embryophyta</taxon>
        <taxon>Tracheophyta</taxon>
        <taxon>Spermatophyta</taxon>
        <taxon>Magnoliopsida</taxon>
        <taxon>eudicotyledons</taxon>
        <taxon>Gunneridae</taxon>
        <taxon>Pentapetalae</taxon>
        <taxon>rosids</taxon>
        <taxon>fabids</taxon>
        <taxon>Rosales</taxon>
        <taxon>Rosaceae</taxon>
        <taxon>Amygdaloideae</taxon>
        <taxon>Amygdaleae</taxon>
        <taxon>Prunus</taxon>
    </lineage>
</organism>